<reference evidence="3 4" key="1">
    <citation type="journal article" date="2023" name="Nat. Commun.">
        <title>Origin of minicircular mitochondrial genomes in red algae.</title>
        <authorList>
            <person name="Lee Y."/>
            <person name="Cho C.H."/>
            <person name="Lee Y.M."/>
            <person name="Park S.I."/>
            <person name="Yang J.H."/>
            <person name="West J.A."/>
            <person name="Bhattacharya D."/>
            <person name="Yoon H.S."/>
        </authorList>
    </citation>
    <scope>NUCLEOTIDE SEQUENCE [LARGE SCALE GENOMIC DNA]</scope>
    <source>
        <strain evidence="3 4">CCMP1338</strain>
        <tissue evidence="3">Whole cell</tissue>
    </source>
</reference>
<dbReference type="Gene3D" id="3.40.50.1820">
    <property type="entry name" value="alpha/beta hydrolase"/>
    <property type="match status" value="1"/>
</dbReference>
<dbReference type="PANTHER" id="PTHR43433:SF10">
    <property type="entry name" value="AB HYDROLASE-1 DOMAIN-CONTAINING PROTEIN"/>
    <property type="match status" value="1"/>
</dbReference>
<gene>
    <name evidence="3" type="ORF">NDN08_000020</name>
</gene>
<name>A0AAV8UE41_9RHOD</name>
<organism evidence="3 4">
    <name type="scientific">Rhodosorus marinus</name>
    <dbReference type="NCBI Taxonomy" id="101924"/>
    <lineage>
        <taxon>Eukaryota</taxon>
        <taxon>Rhodophyta</taxon>
        <taxon>Stylonematophyceae</taxon>
        <taxon>Stylonematales</taxon>
        <taxon>Stylonemataceae</taxon>
        <taxon>Rhodosorus</taxon>
    </lineage>
</organism>
<proteinExistence type="predicted"/>
<accession>A0AAV8UE41</accession>
<feature type="domain" description="AB hydrolase-1" evidence="2">
    <location>
        <begin position="48"/>
        <end position="286"/>
    </location>
</feature>
<feature type="region of interest" description="Disordered" evidence="1">
    <location>
        <begin position="317"/>
        <end position="384"/>
    </location>
</feature>
<evidence type="ECO:0000256" key="1">
    <source>
        <dbReference type="SAM" id="MobiDB-lite"/>
    </source>
</evidence>
<dbReference type="SUPFAM" id="SSF53474">
    <property type="entry name" value="alpha/beta-Hydrolases"/>
    <property type="match status" value="1"/>
</dbReference>
<dbReference type="InterPro" id="IPR050471">
    <property type="entry name" value="AB_hydrolase"/>
</dbReference>
<dbReference type="Pfam" id="PF00561">
    <property type="entry name" value="Abhydrolase_1"/>
    <property type="match status" value="1"/>
</dbReference>
<comment type="caution">
    <text evidence="3">The sequence shown here is derived from an EMBL/GenBank/DDBJ whole genome shotgun (WGS) entry which is preliminary data.</text>
</comment>
<evidence type="ECO:0000259" key="2">
    <source>
        <dbReference type="Pfam" id="PF00561"/>
    </source>
</evidence>
<dbReference type="EMBL" id="JAMWBK010000013">
    <property type="protein sequence ID" value="KAJ8900719.1"/>
    <property type="molecule type" value="Genomic_DNA"/>
</dbReference>
<dbReference type="InterPro" id="IPR000073">
    <property type="entry name" value="AB_hydrolase_1"/>
</dbReference>
<dbReference type="InterPro" id="IPR029058">
    <property type="entry name" value="AB_hydrolase_fold"/>
</dbReference>
<protein>
    <recommendedName>
        <fullName evidence="2">AB hydrolase-1 domain-containing protein</fullName>
    </recommendedName>
</protein>
<dbReference type="AlphaFoldDB" id="A0AAV8UE41"/>
<feature type="compositionally biased region" description="Basic and acidic residues" evidence="1">
    <location>
        <begin position="354"/>
        <end position="369"/>
    </location>
</feature>
<evidence type="ECO:0000313" key="4">
    <source>
        <dbReference type="Proteomes" id="UP001157974"/>
    </source>
</evidence>
<dbReference type="PANTHER" id="PTHR43433">
    <property type="entry name" value="HYDROLASE, ALPHA/BETA FOLD FAMILY PROTEIN"/>
    <property type="match status" value="1"/>
</dbReference>
<evidence type="ECO:0000313" key="3">
    <source>
        <dbReference type="EMBL" id="KAJ8900719.1"/>
    </source>
</evidence>
<keyword evidence="4" id="KW-1185">Reference proteome</keyword>
<sequence length="394" mass="44198">MDRIESFHSISRVRIGNPTSLKSANLTFWMRDGRTVSVAEAGNPDGVPVFMMYGLGGSRLFVYYYNDIGIKLGLRLISADRPGRGLSTNQENRTFMDWALDVEEIANQMKLPCFGLWGFSVGALHALACACHPPLAEKILGKVIAVSTWAPPDTAGSKKRIKMLKYLPTGIQRSIPLVWNKALERLTERQKKFLEKDFNGELLPEDELYFNIDNEARRQGTKGFTEEFLMCCRSHEELDFDLAGVLKPVRMYAGVGDTLVNILASRLLAFKIPECDYTEVPDVDHDYLMRMSAVEYVLAEQRDRFWKEAVENFAFGLPPGASSTDPETSAKPDQPAPSDLENPPNCDISEEMDDLRSRSPDSADGRRFVVPEADGGEEFNRSSPDCEILPLNIR</sequence>
<dbReference type="Proteomes" id="UP001157974">
    <property type="component" value="Unassembled WGS sequence"/>
</dbReference>